<evidence type="ECO:0000256" key="1">
    <source>
        <dbReference type="SAM" id="MobiDB-lite"/>
    </source>
</evidence>
<dbReference type="Proteomes" id="UP000239649">
    <property type="component" value="Unassembled WGS sequence"/>
</dbReference>
<keyword evidence="3" id="KW-1185">Reference proteome</keyword>
<proteinExistence type="predicted"/>
<evidence type="ECO:0000313" key="2">
    <source>
        <dbReference type="EMBL" id="PSC76692.1"/>
    </source>
</evidence>
<sequence length="211" mass="21693">MDVQATGWNMCAKLGGVAAAAGVQAEQLAGREAAESLATKFAALHARMRTHFCADSDSAHHAMAAAQAAADAGAAAAAATAAVAAPPRALLLDPTADEGDALAAEDEEVLSSLNEAQLQAELDERKAAASVVQQAHKAAVATVAGCKETLAALKVKLRATVPTPLQSAPPRLRWTKPARRELKPSPHAARRQSGSSARELRLPMCACSVHV</sequence>
<dbReference type="EMBL" id="LHPF02000001">
    <property type="protein sequence ID" value="PSC76692.1"/>
    <property type="molecule type" value="Genomic_DNA"/>
</dbReference>
<protein>
    <submittedName>
        <fullName evidence="2">Uncharacterized protein</fullName>
    </submittedName>
</protein>
<feature type="region of interest" description="Disordered" evidence="1">
    <location>
        <begin position="164"/>
        <end position="196"/>
    </location>
</feature>
<evidence type="ECO:0000313" key="3">
    <source>
        <dbReference type="Proteomes" id="UP000239649"/>
    </source>
</evidence>
<reference evidence="2 3" key="1">
    <citation type="journal article" date="2018" name="Plant J.">
        <title>Genome sequences of Chlorella sorokiniana UTEX 1602 and Micractinium conductrix SAG 241.80: implications to maltose excretion by a green alga.</title>
        <authorList>
            <person name="Arriola M.B."/>
            <person name="Velmurugan N."/>
            <person name="Zhang Y."/>
            <person name="Plunkett M.H."/>
            <person name="Hondzo H."/>
            <person name="Barney B.M."/>
        </authorList>
    </citation>
    <scope>NUCLEOTIDE SEQUENCE [LARGE SCALE GENOMIC DNA]</scope>
    <source>
        <strain evidence="2 3">SAG 241.80</strain>
    </source>
</reference>
<organism evidence="2 3">
    <name type="scientific">Micractinium conductrix</name>
    <dbReference type="NCBI Taxonomy" id="554055"/>
    <lineage>
        <taxon>Eukaryota</taxon>
        <taxon>Viridiplantae</taxon>
        <taxon>Chlorophyta</taxon>
        <taxon>core chlorophytes</taxon>
        <taxon>Trebouxiophyceae</taxon>
        <taxon>Chlorellales</taxon>
        <taxon>Chlorellaceae</taxon>
        <taxon>Chlorella clade</taxon>
        <taxon>Micractinium</taxon>
    </lineage>
</organism>
<comment type="caution">
    <text evidence="2">The sequence shown here is derived from an EMBL/GenBank/DDBJ whole genome shotgun (WGS) entry which is preliminary data.</text>
</comment>
<name>A0A2P6VRI5_9CHLO</name>
<accession>A0A2P6VRI5</accession>
<dbReference type="AlphaFoldDB" id="A0A2P6VRI5"/>
<gene>
    <name evidence="2" type="ORF">C2E20_0933</name>
</gene>